<name>A0A2M6XUQ8_9BACT</name>
<dbReference type="AlphaFoldDB" id="A0A2M6XUQ8"/>
<dbReference type="EMBL" id="PEXQ01000026">
    <property type="protein sequence ID" value="PIU15902.1"/>
    <property type="molecule type" value="Genomic_DNA"/>
</dbReference>
<organism evidence="1 2">
    <name type="scientific">bacterium (Candidatus Gribaldobacteria) CG08_land_8_20_14_0_20_39_15</name>
    <dbReference type="NCBI Taxonomy" id="2014273"/>
    <lineage>
        <taxon>Bacteria</taxon>
        <taxon>Candidatus Gribaldobacteria</taxon>
    </lineage>
</organism>
<proteinExistence type="predicted"/>
<dbReference type="Proteomes" id="UP000229784">
    <property type="component" value="Unassembled WGS sequence"/>
</dbReference>
<protein>
    <submittedName>
        <fullName evidence="1">Uncharacterized protein</fullName>
    </submittedName>
</protein>
<accession>A0A2M6XUQ8</accession>
<evidence type="ECO:0000313" key="1">
    <source>
        <dbReference type="EMBL" id="PIU15902.1"/>
    </source>
</evidence>
<evidence type="ECO:0000313" key="2">
    <source>
        <dbReference type="Proteomes" id="UP000229784"/>
    </source>
</evidence>
<gene>
    <name evidence="1" type="ORF">COT20_01060</name>
</gene>
<sequence length="271" mass="31924">MENFSRIMPKQGCEEWPEKLGRMSQLFYEAEYQTVKKRLRTAATLNIDPNNLQAKMEKINKDSLIFAPLRKLKHFPGYSLCQETAEPGEPFLWFGCLTRTYKDAQTFKQADLKQDYRTIGHMLGFPDCCIDYFKKTFPVNPDPVWVNLEGKIIGYPECNTLLRYFGVRMVSHMPCLPRCQATKKLGEDWLKVMQDIDKNLADEFYNLLATPVTWNSYHGVVQIETPYFIGLANTFPYLRKPRIIRWKPSRIKEKTPPQRKIKLKIERKKRK</sequence>
<comment type="caution">
    <text evidence="1">The sequence shown here is derived from an EMBL/GenBank/DDBJ whole genome shotgun (WGS) entry which is preliminary data.</text>
</comment>
<reference evidence="2" key="1">
    <citation type="submission" date="2017-09" db="EMBL/GenBank/DDBJ databases">
        <title>Depth-based differentiation of microbial function through sediment-hosted aquifers and enrichment of novel symbionts in the deep terrestrial subsurface.</title>
        <authorList>
            <person name="Probst A.J."/>
            <person name="Ladd B."/>
            <person name="Jarett J.K."/>
            <person name="Geller-Mcgrath D.E."/>
            <person name="Sieber C.M.K."/>
            <person name="Emerson J.B."/>
            <person name="Anantharaman K."/>
            <person name="Thomas B.C."/>
            <person name="Malmstrom R."/>
            <person name="Stieglmeier M."/>
            <person name="Klingl A."/>
            <person name="Woyke T."/>
            <person name="Ryan C.M."/>
            <person name="Banfield J.F."/>
        </authorList>
    </citation>
    <scope>NUCLEOTIDE SEQUENCE [LARGE SCALE GENOMIC DNA]</scope>
</reference>